<name>A0A0X8NVQ9_ALCXX</name>
<accession>A0A0X8NVQ9</accession>
<dbReference type="EC" id="2.7.7.65" evidence="1"/>
<keyword evidence="3" id="KW-0472">Membrane</keyword>
<dbReference type="PROSITE" id="PS50887">
    <property type="entry name" value="GGDEF"/>
    <property type="match status" value="1"/>
</dbReference>
<dbReference type="CDD" id="cd01949">
    <property type="entry name" value="GGDEF"/>
    <property type="match status" value="1"/>
</dbReference>
<dbReference type="EMBL" id="CP014060">
    <property type="protein sequence ID" value="AMG35276.1"/>
    <property type="molecule type" value="Genomic_DNA"/>
</dbReference>
<dbReference type="InterPro" id="IPR050469">
    <property type="entry name" value="Diguanylate_Cyclase"/>
</dbReference>
<evidence type="ECO:0000256" key="2">
    <source>
        <dbReference type="ARBA" id="ARBA00034247"/>
    </source>
</evidence>
<proteinExistence type="predicted"/>
<dbReference type="Proteomes" id="UP000060602">
    <property type="component" value="Chromosome"/>
</dbReference>
<keyword evidence="3" id="KW-1133">Transmembrane helix</keyword>
<evidence type="ECO:0000256" key="1">
    <source>
        <dbReference type="ARBA" id="ARBA00012528"/>
    </source>
</evidence>
<keyword evidence="3" id="KW-0812">Transmembrane</keyword>
<evidence type="ECO:0000259" key="4">
    <source>
        <dbReference type="PROSITE" id="PS50887"/>
    </source>
</evidence>
<dbReference type="NCBIfam" id="TIGR00254">
    <property type="entry name" value="GGDEF"/>
    <property type="match status" value="1"/>
</dbReference>
<gene>
    <name evidence="5" type="ORF">AL504_04005</name>
</gene>
<dbReference type="GO" id="GO:0052621">
    <property type="term" value="F:diguanylate cyclase activity"/>
    <property type="evidence" value="ECO:0007669"/>
    <property type="project" value="UniProtKB-EC"/>
</dbReference>
<feature type="transmembrane region" description="Helical" evidence="3">
    <location>
        <begin position="14"/>
        <end position="35"/>
    </location>
</feature>
<comment type="catalytic activity">
    <reaction evidence="2">
        <text>2 GTP = 3',3'-c-di-GMP + 2 diphosphate</text>
        <dbReference type="Rhea" id="RHEA:24898"/>
        <dbReference type="ChEBI" id="CHEBI:33019"/>
        <dbReference type="ChEBI" id="CHEBI:37565"/>
        <dbReference type="ChEBI" id="CHEBI:58805"/>
        <dbReference type="EC" id="2.7.7.65"/>
    </reaction>
</comment>
<protein>
    <recommendedName>
        <fullName evidence="1">diguanylate cyclase</fullName>
        <ecNumber evidence="1">2.7.7.65</ecNumber>
    </recommendedName>
</protein>
<dbReference type="Gene3D" id="3.30.70.270">
    <property type="match status" value="1"/>
</dbReference>
<dbReference type="FunFam" id="3.30.70.270:FF:000001">
    <property type="entry name" value="Diguanylate cyclase domain protein"/>
    <property type="match status" value="1"/>
</dbReference>
<dbReference type="RefSeq" id="WP_061071271.1">
    <property type="nucleotide sequence ID" value="NZ_CP014060.2"/>
</dbReference>
<dbReference type="InterPro" id="IPR029787">
    <property type="entry name" value="Nucleotide_cyclase"/>
</dbReference>
<evidence type="ECO:0000313" key="5">
    <source>
        <dbReference type="EMBL" id="AMG35276.1"/>
    </source>
</evidence>
<dbReference type="AlphaFoldDB" id="A0A0X8NVQ9"/>
<organism evidence="5 6">
    <name type="scientific">Alcaligenes xylosoxydans xylosoxydans</name>
    <name type="common">Achromobacter xylosoxidans</name>
    <dbReference type="NCBI Taxonomy" id="85698"/>
    <lineage>
        <taxon>Bacteria</taxon>
        <taxon>Pseudomonadati</taxon>
        <taxon>Pseudomonadota</taxon>
        <taxon>Betaproteobacteria</taxon>
        <taxon>Burkholderiales</taxon>
        <taxon>Alcaligenaceae</taxon>
        <taxon>Achromobacter</taxon>
    </lineage>
</organism>
<dbReference type="InterPro" id="IPR000160">
    <property type="entry name" value="GGDEF_dom"/>
</dbReference>
<reference evidence="6" key="1">
    <citation type="submission" date="2015-12" db="EMBL/GenBank/DDBJ databases">
        <title>FDA dAtabase for Regulatory Grade micrObial Sequences (FDA-ARGOS): Supporting development and validation of Infectious Disease Dx tests.</title>
        <authorList>
            <person name="Case J."/>
            <person name="Tallon L."/>
            <person name="Sadzewicz L."/>
            <person name="Sengamalay N."/>
            <person name="Ott S."/>
            <person name="Godinez A."/>
            <person name="Nagaraj S."/>
            <person name="Nadendla S."/>
            <person name="Sichtig H."/>
        </authorList>
    </citation>
    <scope>NUCLEOTIDE SEQUENCE [LARGE SCALE GENOMIC DNA]</scope>
    <source>
        <strain evidence="6">FDAARGOS_147</strain>
    </source>
</reference>
<dbReference type="InterPro" id="IPR043128">
    <property type="entry name" value="Rev_trsase/Diguanyl_cyclase"/>
</dbReference>
<feature type="domain" description="GGDEF" evidence="4">
    <location>
        <begin position="451"/>
        <end position="586"/>
    </location>
</feature>
<dbReference type="Pfam" id="PF00990">
    <property type="entry name" value="GGDEF"/>
    <property type="match status" value="1"/>
</dbReference>
<sequence length="587" mass="64081">MLRSRFSIKSLERYFLILAAGVLLPMSVLTGILLLQSRAAYLATGDALRAFAIVRTTITAMEAVSAERGPMNAALGADYPVGASLLEALQAARERSDTSIAELLALYRAPLSPNSAREFTNVQRIRYALIKARENADALIATPRADISGQRVLAAVNGMVALVPELQAAMAESAGVVMQNEADAPNLLTLALLASELREQAGLLGSTFTPALAKHRQLTESDEYRMERVLGRIDQLHDLLEMRLAARPDLRASLAYGDLRHFYFGEGMRYLQEVRDMAALQPGGATISARELAATYVPLMHAISQFRDLMLDQMEASMREHRRQAIRLLVITLVAATALAAALMLSLRQFRLRVIRPFVQATRIIGAVANGTPAAAIPVGKYRGEIDGMFEALSVLKDNAAARKRAELERDRLIVDLAVMAETDFLTGLLNRRAFESRLDQALSQWPGAGTALAFILFDIDDFKGINDTYGHASGDEALKAVAELCRQTWRQSDVVARVGGEEFAVLCHVQTTAQAVEMAERMRQRIAQARVAAENGTVFGLTASFGVALARRPGDGAADILFRCADELLYRAKMEGKNRVVPGETR</sequence>
<evidence type="ECO:0000256" key="3">
    <source>
        <dbReference type="SAM" id="Phobius"/>
    </source>
</evidence>
<feature type="transmembrane region" description="Helical" evidence="3">
    <location>
        <begin position="328"/>
        <end position="347"/>
    </location>
</feature>
<evidence type="ECO:0000313" key="6">
    <source>
        <dbReference type="Proteomes" id="UP000060602"/>
    </source>
</evidence>
<dbReference type="SUPFAM" id="SSF55073">
    <property type="entry name" value="Nucleotide cyclase"/>
    <property type="match status" value="1"/>
</dbReference>
<dbReference type="PANTHER" id="PTHR45138">
    <property type="entry name" value="REGULATORY COMPONENTS OF SENSORY TRANSDUCTION SYSTEM"/>
    <property type="match status" value="1"/>
</dbReference>
<dbReference type="PANTHER" id="PTHR45138:SF9">
    <property type="entry name" value="DIGUANYLATE CYCLASE DGCM-RELATED"/>
    <property type="match status" value="1"/>
</dbReference>
<dbReference type="SMART" id="SM00267">
    <property type="entry name" value="GGDEF"/>
    <property type="match status" value="1"/>
</dbReference>